<keyword evidence="3" id="KW-1185">Reference proteome</keyword>
<sequence length="45" mass="5329">MVGNKQVHIDQKMHIIEEWSIPMGLFELRSFLGLVNYYHKAKEVV</sequence>
<protein>
    <submittedName>
        <fullName evidence="2">Uncharacterized protein</fullName>
    </submittedName>
</protein>
<dbReference type="AlphaFoldDB" id="A0A7I8L7U8"/>
<dbReference type="EMBL" id="LR746275">
    <property type="protein sequence ID" value="CAA7406121.1"/>
    <property type="molecule type" value="Genomic_DNA"/>
</dbReference>
<evidence type="ECO:0000313" key="2">
    <source>
        <dbReference type="EMBL" id="CAA7406121.1"/>
    </source>
</evidence>
<reference evidence="2" key="1">
    <citation type="submission" date="2020-02" db="EMBL/GenBank/DDBJ databases">
        <authorList>
            <person name="Scholz U."/>
            <person name="Mascher M."/>
            <person name="Fiebig A."/>
        </authorList>
    </citation>
    <scope>NUCLEOTIDE SEQUENCE</scope>
</reference>
<dbReference type="InterPro" id="IPR043502">
    <property type="entry name" value="DNA/RNA_pol_sf"/>
</dbReference>
<evidence type="ECO:0000313" key="1">
    <source>
        <dbReference type="EMBL" id="CAA2629929.1"/>
    </source>
</evidence>
<proteinExistence type="predicted"/>
<dbReference type="EMBL" id="LR743599">
    <property type="protein sequence ID" value="CAA2629929.1"/>
    <property type="molecule type" value="Genomic_DNA"/>
</dbReference>
<gene>
    <name evidence="1" type="ORF">SI7747_12015567</name>
    <name evidence="2" type="ORF">SI8410_12016799</name>
</gene>
<name>A0A7I8L7U8_SPIIN</name>
<evidence type="ECO:0000313" key="3">
    <source>
        <dbReference type="Proteomes" id="UP000663760"/>
    </source>
</evidence>
<dbReference type="SUPFAM" id="SSF56672">
    <property type="entry name" value="DNA/RNA polymerases"/>
    <property type="match status" value="1"/>
</dbReference>
<dbReference type="InterPro" id="IPR043128">
    <property type="entry name" value="Rev_trsase/Diguanyl_cyclase"/>
</dbReference>
<dbReference type="Gene3D" id="3.30.70.270">
    <property type="match status" value="1"/>
</dbReference>
<accession>A0A7I8L7U8</accession>
<organism evidence="2 3">
    <name type="scientific">Spirodela intermedia</name>
    <name type="common">Intermediate duckweed</name>
    <dbReference type="NCBI Taxonomy" id="51605"/>
    <lineage>
        <taxon>Eukaryota</taxon>
        <taxon>Viridiplantae</taxon>
        <taxon>Streptophyta</taxon>
        <taxon>Embryophyta</taxon>
        <taxon>Tracheophyta</taxon>
        <taxon>Spermatophyta</taxon>
        <taxon>Magnoliopsida</taxon>
        <taxon>Liliopsida</taxon>
        <taxon>Araceae</taxon>
        <taxon>Lemnoideae</taxon>
        <taxon>Spirodela</taxon>
    </lineage>
</organism>
<dbReference type="Proteomes" id="UP000663760">
    <property type="component" value="Chromosome 12"/>
</dbReference>